<name>A0A1V0UTA1_9BACL</name>
<dbReference type="GeneID" id="64221054"/>
<dbReference type="RefSeq" id="WP_036655664.1">
    <property type="nucleotide sequence ID" value="NZ_CP019794.1"/>
</dbReference>
<accession>A0A1V0UTA1</accession>
<sequence>MRSFTWLCTLIGTILCLMHWAGHNYDPMYMIFYALSIPAWIAPLFTDMVDIALWKMMIIYLFTVLTWGASGFLIDWLVAKQRRGQLR</sequence>
<gene>
    <name evidence="1" type="ORF">B7C51_11960</name>
</gene>
<proteinExistence type="predicted"/>
<dbReference type="AlphaFoldDB" id="A0A1V0UTA1"/>
<evidence type="ECO:0000313" key="2">
    <source>
        <dbReference type="Proteomes" id="UP000192727"/>
    </source>
</evidence>
<dbReference type="EMBL" id="CP020557">
    <property type="protein sequence ID" value="ARF68371.1"/>
    <property type="molecule type" value="Genomic_DNA"/>
</dbReference>
<protein>
    <submittedName>
        <fullName evidence="1">Uncharacterized protein</fullName>
    </submittedName>
</protein>
<dbReference type="Proteomes" id="UP000192727">
    <property type="component" value="Chromosome"/>
</dbReference>
<organism evidence="1 2">
    <name type="scientific">Paenibacillus larvae subsp. pulvifaciens</name>
    <dbReference type="NCBI Taxonomy" id="1477"/>
    <lineage>
        <taxon>Bacteria</taxon>
        <taxon>Bacillati</taxon>
        <taxon>Bacillota</taxon>
        <taxon>Bacilli</taxon>
        <taxon>Bacillales</taxon>
        <taxon>Paenibacillaceae</taxon>
        <taxon>Paenibacillus</taxon>
    </lineage>
</organism>
<evidence type="ECO:0000313" key="1">
    <source>
        <dbReference type="EMBL" id="ARF68371.1"/>
    </source>
</evidence>
<reference evidence="1 2" key="1">
    <citation type="submission" date="2017-03" db="EMBL/GenBank/DDBJ databases">
        <title>Paenibacillus larvae genome sequencing.</title>
        <authorList>
            <person name="Dingman D.W."/>
        </authorList>
    </citation>
    <scope>NUCLEOTIDE SEQUENCE [LARGE SCALE GENOMIC DNA]</scope>
    <source>
        <strain evidence="1 2">SAG 10367</strain>
    </source>
</reference>